<keyword evidence="3" id="KW-1185">Reference proteome</keyword>
<accession>A0A7L7SHW5</accession>
<proteinExistence type="predicted"/>
<dbReference type="EMBL" id="MT771343">
    <property type="protein sequence ID" value="QOC56023.1"/>
    <property type="molecule type" value="Genomic_DNA"/>
</dbReference>
<dbReference type="GeneID" id="65128355"/>
<gene>
    <name evidence="2" type="primary">25</name>
    <name evidence="2" type="ORF">SEA_CLOWN_25</name>
</gene>
<feature type="region of interest" description="Disordered" evidence="1">
    <location>
        <begin position="56"/>
        <end position="84"/>
    </location>
</feature>
<evidence type="ECO:0000313" key="2">
    <source>
        <dbReference type="EMBL" id="QOC56023.1"/>
    </source>
</evidence>
<sequence>MPTIVPNSADQVSEVAAKLIAAAGGDSSRVNPITSGPYLAFEVDDDVFAALKGAPVDVEPDEEPADTPDPLNSPLPEPPDRNDSTAEWAEYLSAAPFHMDTAGKKRGALIDAYDAWLANHGDA</sequence>
<dbReference type="Proteomes" id="UP000516645">
    <property type="component" value="Segment"/>
</dbReference>
<dbReference type="RefSeq" id="YP_010110065.1">
    <property type="nucleotide sequence ID" value="NC_055867.1"/>
</dbReference>
<protein>
    <submittedName>
        <fullName evidence="2">Uncharacterized protein</fullName>
    </submittedName>
</protein>
<evidence type="ECO:0000313" key="3">
    <source>
        <dbReference type="Proteomes" id="UP000516645"/>
    </source>
</evidence>
<organism evidence="2 3">
    <name type="scientific">Gordonia phage Clown</name>
    <dbReference type="NCBI Taxonomy" id="2759393"/>
    <lineage>
        <taxon>Viruses</taxon>
        <taxon>Duplodnaviria</taxon>
        <taxon>Heunggongvirae</taxon>
        <taxon>Uroviricota</taxon>
        <taxon>Caudoviricetes</taxon>
        <taxon>Stackebrandtviridae</taxon>
        <taxon>Frickvirinae</taxon>
        <taxon>Clownvirus</taxon>
        <taxon>Clownvirus clown</taxon>
    </lineage>
</organism>
<reference evidence="2 3" key="1">
    <citation type="submission" date="2020-07" db="EMBL/GenBank/DDBJ databases">
        <authorList>
            <person name="Bortz R.L."/>
            <person name="Bai C."/>
            <person name="Brody A."/>
            <person name="Douse D."/>
            <person name="Feder N.M."/>
            <person name="Fischer E."/>
            <person name="Kim I."/>
            <person name="Kornbau S."/>
            <person name="Malek C.E."/>
            <person name="Menendez J.A."/>
            <person name="Moore R.J."/>
            <person name="Pinkovsky V.I."/>
            <person name="Raghavan D."/>
            <person name="Reznik A.S."/>
            <person name="Sciarra A.R."/>
            <person name="Starinsky S.F."/>
            <person name="Vaughan O."/>
            <person name="Walker S.E."/>
            <person name="Wiemann J."/>
            <person name="Butela K.A."/>
            <person name="Garlena R.A."/>
            <person name="Russell D.A."/>
            <person name="Pope W.H."/>
            <person name="Jacobs-Sera D."/>
            <person name="Hatfull G.F."/>
        </authorList>
    </citation>
    <scope>NUCLEOTIDE SEQUENCE [LARGE SCALE GENOMIC DNA]</scope>
</reference>
<name>A0A7L7SHW5_9CAUD</name>
<evidence type="ECO:0000256" key="1">
    <source>
        <dbReference type="SAM" id="MobiDB-lite"/>
    </source>
</evidence>
<dbReference type="KEGG" id="vg:65128355"/>